<dbReference type="InterPro" id="IPR036071">
    <property type="entry name" value="AMMECR1_dom_sf"/>
</dbReference>
<comment type="caution">
    <text evidence="1">The sequence shown here is derived from an EMBL/GenBank/DDBJ whole genome shotgun (WGS) entry which is preliminary data.</text>
</comment>
<feature type="non-terminal residue" evidence="1">
    <location>
        <position position="1"/>
    </location>
</feature>
<name>A0A0F9A7Y8_9ZZZZ</name>
<sequence length="108" mass="12339">ADDVVKNVADKIKSEKISPSKIKTSVFHLNIITDVIYLHDPLQWENKDGMYFQWSDFRSFYLPYEIAKMSIPKIEILDKLAASSGLASSLWKKPEGLVYRLVTQAFSA</sequence>
<dbReference type="SUPFAM" id="SSF143447">
    <property type="entry name" value="AMMECR1-like"/>
    <property type="match status" value="1"/>
</dbReference>
<protein>
    <submittedName>
        <fullName evidence="1">Uncharacterized protein</fullName>
    </submittedName>
</protein>
<evidence type="ECO:0000313" key="1">
    <source>
        <dbReference type="EMBL" id="KKL05565.1"/>
    </source>
</evidence>
<gene>
    <name evidence="1" type="ORF">LCGC14_2604730</name>
</gene>
<organism evidence="1">
    <name type="scientific">marine sediment metagenome</name>
    <dbReference type="NCBI Taxonomy" id="412755"/>
    <lineage>
        <taxon>unclassified sequences</taxon>
        <taxon>metagenomes</taxon>
        <taxon>ecological metagenomes</taxon>
    </lineage>
</organism>
<dbReference type="EMBL" id="LAZR01044060">
    <property type="protein sequence ID" value="KKL05565.1"/>
    <property type="molecule type" value="Genomic_DNA"/>
</dbReference>
<dbReference type="AlphaFoldDB" id="A0A0F9A7Y8"/>
<proteinExistence type="predicted"/>
<reference evidence="1" key="1">
    <citation type="journal article" date="2015" name="Nature">
        <title>Complex archaea that bridge the gap between prokaryotes and eukaryotes.</title>
        <authorList>
            <person name="Spang A."/>
            <person name="Saw J.H."/>
            <person name="Jorgensen S.L."/>
            <person name="Zaremba-Niedzwiedzka K."/>
            <person name="Martijn J."/>
            <person name="Lind A.E."/>
            <person name="van Eijk R."/>
            <person name="Schleper C."/>
            <person name="Guy L."/>
            <person name="Ettema T.J."/>
        </authorList>
    </citation>
    <scope>NUCLEOTIDE SEQUENCE</scope>
</reference>
<accession>A0A0F9A7Y8</accession>